<keyword evidence="12" id="KW-0408">Iron</keyword>
<dbReference type="PROSITE" id="PS51384">
    <property type="entry name" value="FAD_FR"/>
    <property type="match status" value="1"/>
</dbReference>
<protein>
    <recommendedName>
        <fullName evidence="4">nitric oxide dioxygenase</fullName>
        <ecNumber evidence="4">1.14.12.17</ecNumber>
    </recommendedName>
</protein>
<evidence type="ECO:0000256" key="3">
    <source>
        <dbReference type="ARBA" id="ARBA00006401"/>
    </source>
</evidence>
<evidence type="ECO:0000259" key="18">
    <source>
        <dbReference type="PROSITE" id="PS51384"/>
    </source>
</evidence>
<keyword evidence="7" id="KW-0285">Flavoprotein</keyword>
<dbReference type="GO" id="GO:0020037">
    <property type="term" value="F:heme binding"/>
    <property type="evidence" value="ECO:0007669"/>
    <property type="project" value="InterPro"/>
</dbReference>
<keyword evidence="11" id="KW-0560">Oxidoreductase</keyword>
<evidence type="ECO:0000256" key="16">
    <source>
        <dbReference type="ARBA" id="ARBA00056398"/>
    </source>
</evidence>
<evidence type="ECO:0000256" key="8">
    <source>
        <dbReference type="ARBA" id="ARBA00022723"/>
    </source>
</evidence>
<keyword evidence="10" id="KW-0521">NADP</keyword>
<evidence type="ECO:0000256" key="11">
    <source>
        <dbReference type="ARBA" id="ARBA00023002"/>
    </source>
</evidence>
<evidence type="ECO:0000256" key="2">
    <source>
        <dbReference type="ARBA" id="ARBA00001974"/>
    </source>
</evidence>
<dbReference type="GO" id="GO:0071949">
    <property type="term" value="F:FAD binding"/>
    <property type="evidence" value="ECO:0007669"/>
    <property type="project" value="TreeGrafter"/>
</dbReference>
<evidence type="ECO:0000256" key="6">
    <source>
        <dbReference type="ARBA" id="ARBA00022617"/>
    </source>
</evidence>
<keyword evidence="8" id="KW-0479">Metal-binding</keyword>
<keyword evidence="9" id="KW-0274">FAD</keyword>
<dbReference type="Pfam" id="PF00042">
    <property type="entry name" value="Globin"/>
    <property type="match status" value="1"/>
</dbReference>
<sequence>MPLTPAQVSIVRSTVPILQQHGTAITTSFYSTLLAEHPSLNNIFNQANQRNNHQAQALAGALYAYASHIDDLGALTPAVEKICQKHASLYIQPDQYEVVGTYLLRAMGDVLGAALTEEVLEAWRTAYWQLANIMIGREEQILSKADGWTDWREFSIADKVKESEEITSFYLKPTDGRPLPTFLPGQYISILTDVPKFGYLQSRQYSLSDAPRADYYRVSVKKEEGVDATHPGYVSNVLHDNKSVGDSLKVSHPAGEFYLDPASDTNGPVVLLSAGVGLTPMISILNTLVERNSQQQISFVHGSRRTATHAFRQHIKDVVSTHPNVTASIFIKTPNTQADVEGVDYKHASRVKLALLDKKEHLYLHDAQTLYFVCGPEGFMASMHTGLRRAGVPAERIRMEAFGTGSITVTTAPGVDEQV</sequence>
<feature type="domain" description="Globin" evidence="17">
    <location>
        <begin position="2"/>
        <end position="139"/>
    </location>
</feature>
<comment type="function">
    <text evidence="16">In the presence of oxygen and NADH, it has NADH oxidase activity, which leads to the generation of superoxide and H(2)O(2). Under anaerobic conditions, it also exhibits nitric oxide reductase and FAD reductase activities. However, all these reactions are much lower than NOD activity.</text>
</comment>
<dbReference type="InterPro" id="IPR017927">
    <property type="entry name" value="FAD-bd_FR_type"/>
</dbReference>
<accession>A0AAN8A5B4</accession>
<dbReference type="GO" id="GO:0009636">
    <property type="term" value="P:response to toxic substance"/>
    <property type="evidence" value="ECO:0007669"/>
    <property type="project" value="UniProtKB-KW"/>
</dbReference>
<dbReference type="InterPro" id="IPR001433">
    <property type="entry name" value="OxRdtase_FAD/NAD-bd"/>
</dbReference>
<dbReference type="PANTHER" id="PTHR43396:SF3">
    <property type="entry name" value="FLAVOHEMOPROTEIN"/>
    <property type="match status" value="1"/>
</dbReference>
<dbReference type="CDD" id="cd06184">
    <property type="entry name" value="flavohem_like_fad_nad_binding"/>
    <property type="match status" value="1"/>
</dbReference>
<dbReference type="CDD" id="cd08922">
    <property type="entry name" value="FHb-globin"/>
    <property type="match status" value="1"/>
</dbReference>
<dbReference type="InterPro" id="IPR000971">
    <property type="entry name" value="Globin"/>
</dbReference>
<comment type="similarity">
    <text evidence="3">In the C-terminal section; belongs to the flavoprotein pyridine nucleotide cytochrome reductase family.</text>
</comment>
<evidence type="ECO:0000256" key="4">
    <source>
        <dbReference type="ARBA" id="ARBA00012229"/>
    </source>
</evidence>
<evidence type="ECO:0000256" key="5">
    <source>
        <dbReference type="ARBA" id="ARBA00022575"/>
    </source>
</evidence>
<name>A0AAN8A5B4_9PEZI</name>
<keyword evidence="13" id="KW-0520">NAD</keyword>
<dbReference type="SUPFAM" id="SSF63380">
    <property type="entry name" value="Riboflavin synthase domain-like"/>
    <property type="match status" value="1"/>
</dbReference>
<dbReference type="EC" id="1.14.12.17" evidence="4"/>
<dbReference type="FunFam" id="2.40.30.10:FF:000034">
    <property type="entry name" value="Flavohemoprotein"/>
    <property type="match status" value="1"/>
</dbReference>
<dbReference type="EMBL" id="JAVRQU010000003">
    <property type="protein sequence ID" value="KAK5705190.1"/>
    <property type="molecule type" value="Genomic_DNA"/>
</dbReference>
<evidence type="ECO:0000256" key="9">
    <source>
        <dbReference type="ARBA" id="ARBA00022827"/>
    </source>
</evidence>
<dbReference type="Gene3D" id="3.40.50.80">
    <property type="entry name" value="Nucleotide-binding domain of ferredoxin-NADP reductase (FNR) module"/>
    <property type="match status" value="1"/>
</dbReference>
<dbReference type="GO" id="GO:0071500">
    <property type="term" value="P:cellular response to nitrosative stress"/>
    <property type="evidence" value="ECO:0007669"/>
    <property type="project" value="TreeGrafter"/>
</dbReference>
<evidence type="ECO:0000256" key="12">
    <source>
        <dbReference type="ARBA" id="ARBA00023004"/>
    </source>
</evidence>
<dbReference type="InterPro" id="IPR039261">
    <property type="entry name" value="FNR_nucleotide-bd"/>
</dbReference>
<dbReference type="Gene3D" id="2.40.30.10">
    <property type="entry name" value="Translation factors"/>
    <property type="match status" value="1"/>
</dbReference>
<dbReference type="Pfam" id="PF00175">
    <property type="entry name" value="NAD_binding_1"/>
    <property type="match status" value="1"/>
</dbReference>
<organism evidence="19 20">
    <name type="scientific">Elasticomyces elasticus</name>
    <dbReference type="NCBI Taxonomy" id="574655"/>
    <lineage>
        <taxon>Eukaryota</taxon>
        <taxon>Fungi</taxon>
        <taxon>Dikarya</taxon>
        <taxon>Ascomycota</taxon>
        <taxon>Pezizomycotina</taxon>
        <taxon>Dothideomycetes</taxon>
        <taxon>Dothideomycetidae</taxon>
        <taxon>Mycosphaerellales</taxon>
        <taxon>Teratosphaeriaceae</taxon>
        <taxon>Elasticomyces</taxon>
    </lineage>
</organism>
<comment type="caution">
    <text evidence="19">The sequence shown here is derived from an EMBL/GenBank/DDBJ whole genome shotgun (WGS) entry which is preliminary data.</text>
</comment>
<gene>
    <name evidence="19" type="primary">YHB1</name>
    <name evidence="19" type="ORF">LTR97_002307</name>
</gene>
<dbReference type="AlphaFoldDB" id="A0AAN8A5B4"/>
<dbReference type="PROSITE" id="PS01033">
    <property type="entry name" value="GLOBIN"/>
    <property type="match status" value="1"/>
</dbReference>
<dbReference type="GO" id="GO:0046872">
    <property type="term" value="F:metal ion binding"/>
    <property type="evidence" value="ECO:0007669"/>
    <property type="project" value="UniProtKB-KW"/>
</dbReference>
<dbReference type="InterPro" id="IPR017938">
    <property type="entry name" value="Riboflavin_synthase-like_b-brl"/>
</dbReference>
<dbReference type="FunFam" id="1.10.490.10:FF:000003">
    <property type="entry name" value="Flavohemoprotein"/>
    <property type="match status" value="1"/>
</dbReference>
<evidence type="ECO:0000256" key="15">
    <source>
        <dbReference type="ARBA" id="ARBA00049433"/>
    </source>
</evidence>
<dbReference type="Gene3D" id="1.10.490.10">
    <property type="entry name" value="Globins"/>
    <property type="match status" value="1"/>
</dbReference>
<comment type="catalytic activity">
    <reaction evidence="15">
        <text>2 nitric oxide + NADPH + 2 O2 = 2 nitrate + NADP(+) + H(+)</text>
        <dbReference type="Rhea" id="RHEA:19465"/>
        <dbReference type="ChEBI" id="CHEBI:15378"/>
        <dbReference type="ChEBI" id="CHEBI:15379"/>
        <dbReference type="ChEBI" id="CHEBI:16480"/>
        <dbReference type="ChEBI" id="CHEBI:17632"/>
        <dbReference type="ChEBI" id="CHEBI:57783"/>
        <dbReference type="ChEBI" id="CHEBI:58349"/>
        <dbReference type="EC" id="1.14.12.17"/>
    </reaction>
</comment>
<dbReference type="GO" id="GO:0046210">
    <property type="term" value="P:nitric oxide catabolic process"/>
    <property type="evidence" value="ECO:0007669"/>
    <property type="project" value="TreeGrafter"/>
</dbReference>
<keyword evidence="5" id="KW-0216">Detoxification</keyword>
<dbReference type="SUPFAM" id="SSF46458">
    <property type="entry name" value="Globin-like"/>
    <property type="match status" value="1"/>
</dbReference>
<evidence type="ECO:0000259" key="17">
    <source>
        <dbReference type="PROSITE" id="PS01033"/>
    </source>
</evidence>
<comment type="cofactor">
    <cofactor evidence="2">
        <name>FAD</name>
        <dbReference type="ChEBI" id="CHEBI:57692"/>
    </cofactor>
</comment>
<evidence type="ECO:0000313" key="19">
    <source>
        <dbReference type="EMBL" id="KAK5705190.1"/>
    </source>
</evidence>
<dbReference type="SUPFAM" id="SSF52343">
    <property type="entry name" value="Ferredoxin reductase-like, C-terminal NADP-linked domain"/>
    <property type="match status" value="1"/>
</dbReference>
<evidence type="ECO:0000256" key="1">
    <source>
        <dbReference type="ARBA" id="ARBA00001970"/>
    </source>
</evidence>
<dbReference type="PANTHER" id="PTHR43396">
    <property type="entry name" value="FLAVOHEMOPROTEIN"/>
    <property type="match status" value="1"/>
</dbReference>
<dbReference type="NCBIfam" id="NF009805">
    <property type="entry name" value="PRK13289.1"/>
    <property type="match status" value="1"/>
</dbReference>
<dbReference type="InterPro" id="IPR012292">
    <property type="entry name" value="Globin/Proto"/>
</dbReference>
<feature type="domain" description="FAD-binding FR-type" evidence="18">
    <location>
        <begin position="149"/>
        <end position="260"/>
    </location>
</feature>
<reference evidence="19" key="1">
    <citation type="submission" date="2023-08" db="EMBL/GenBank/DDBJ databases">
        <title>Black Yeasts Isolated from many extreme environments.</title>
        <authorList>
            <person name="Coleine C."/>
            <person name="Stajich J.E."/>
            <person name="Selbmann L."/>
        </authorList>
    </citation>
    <scope>NUCLEOTIDE SEQUENCE</scope>
    <source>
        <strain evidence="19">CCFEE 5810</strain>
    </source>
</reference>
<evidence type="ECO:0000256" key="13">
    <source>
        <dbReference type="ARBA" id="ARBA00023027"/>
    </source>
</evidence>
<dbReference type="Proteomes" id="UP001310594">
    <property type="component" value="Unassembled WGS sequence"/>
</dbReference>
<dbReference type="InterPro" id="IPR009050">
    <property type="entry name" value="Globin-like_sf"/>
</dbReference>
<dbReference type="GO" id="GO:0008941">
    <property type="term" value="F:nitric oxide dioxygenase NAD(P)H activity"/>
    <property type="evidence" value="ECO:0007669"/>
    <property type="project" value="UniProtKB-EC"/>
</dbReference>
<evidence type="ECO:0000256" key="10">
    <source>
        <dbReference type="ARBA" id="ARBA00022857"/>
    </source>
</evidence>
<keyword evidence="6" id="KW-0349">Heme</keyword>
<evidence type="ECO:0000256" key="7">
    <source>
        <dbReference type="ARBA" id="ARBA00022630"/>
    </source>
</evidence>
<dbReference type="GO" id="GO:0019825">
    <property type="term" value="F:oxygen binding"/>
    <property type="evidence" value="ECO:0007669"/>
    <property type="project" value="InterPro"/>
</dbReference>
<evidence type="ECO:0000313" key="20">
    <source>
        <dbReference type="Proteomes" id="UP001310594"/>
    </source>
</evidence>
<proteinExistence type="inferred from homology"/>
<evidence type="ECO:0000256" key="14">
    <source>
        <dbReference type="ARBA" id="ARBA00048649"/>
    </source>
</evidence>
<comment type="cofactor">
    <cofactor evidence="1">
        <name>heme b</name>
        <dbReference type="ChEBI" id="CHEBI:60344"/>
    </cofactor>
</comment>
<dbReference type="FunFam" id="3.40.50.80:FF:000010">
    <property type="entry name" value="Flavohemoprotein"/>
    <property type="match status" value="1"/>
</dbReference>
<comment type="catalytic activity">
    <reaction evidence="14">
        <text>2 nitric oxide + NADH + 2 O2 = 2 nitrate + NAD(+) + H(+)</text>
        <dbReference type="Rhea" id="RHEA:19469"/>
        <dbReference type="ChEBI" id="CHEBI:15378"/>
        <dbReference type="ChEBI" id="CHEBI:15379"/>
        <dbReference type="ChEBI" id="CHEBI:16480"/>
        <dbReference type="ChEBI" id="CHEBI:17632"/>
        <dbReference type="ChEBI" id="CHEBI:57540"/>
        <dbReference type="ChEBI" id="CHEBI:57945"/>
        <dbReference type="EC" id="1.14.12.17"/>
    </reaction>
</comment>